<evidence type="ECO:0000313" key="2">
    <source>
        <dbReference type="Proteomes" id="UP001165289"/>
    </source>
</evidence>
<dbReference type="EMBL" id="JAKMXF010000302">
    <property type="protein sequence ID" value="KAI6651611.1"/>
    <property type="molecule type" value="Genomic_DNA"/>
</dbReference>
<dbReference type="Proteomes" id="UP001165289">
    <property type="component" value="Unassembled WGS sequence"/>
</dbReference>
<reference evidence="1 2" key="1">
    <citation type="journal article" date="2023" name="BMC Biol.">
        <title>The compact genome of the sponge Oopsacas minuta (Hexactinellida) is lacking key metazoan core genes.</title>
        <authorList>
            <person name="Santini S."/>
            <person name="Schenkelaars Q."/>
            <person name="Jourda C."/>
            <person name="Duchesne M."/>
            <person name="Belahbib H."/>
            <person name="Rocher C."/>
            <person name="Selva M."/>
            <person name="Riesgo A."/>
            <person name="Vervoort M."/>
            <person name="Leys S.P."/>
            <person name="Kodjabachian L."/>
            <person name="Le Bivic A."/>
            <person name="Borchiellini C."/>
            <person name="Claverie J.M."/>
            <person name="Renard E."/>
        </authorList>
    </citation>
    <scope>NUCLEOTIDE SEQUENCE [LARGE SCALE GENOMIC DNA]</scope>
    <source>
        <strain evidence="1">SPO-2</strain>
    </source>
</reference>
<keyword evidence="2" id="KW-1185">Reference proteome</keyword>
<organism evidence="1 2">
    <name type="scientific">Oopsacas minuta</name>
    <dbReference type="NCBI Taxonomy" id="111878"/>
    <lineage>
        <taxon>Eukaryota</taxon>
        <taxon>Metazoa</taxon>
        <taxon>Porifera</taxon>
        <taxon>Hexactinellida</taxon>
        <taxon>Hexasterophora</taxon>
        <taxon>Lyssacinosida</taxon>
        <taxon>Leucopsacidae</taxon>
        <taxon>Oopsacas</taxon>
    </lineage>
</organism>
<comment type="caution">
    <text evidence="1">The sequence shown here is derived from an EMBL/GenBank/DDBJ whole genome shotgun (WGS) entry which is preliminary data.</text>
</comment>
<dbReference type="AlphaFoldDB" id="A0AAV7JT72"/>
<name>A0AAV7JT72_9METZ</name>
<gene>
    <name evidence="1" type="ORF">LOD99_4862</name>
</gene>
<protein>
    <submittedName>
        <fullName evidence="1">Uncharacterized protein</fullName>
    </submittedName>
</protein>
<accession>A0AAV7JT72</accession>
<sequence length="205" mass="24022">MFRRFNRRRQQNGTSSYSNQYLQEISPNATELEIELVSEISALNAAEHIVVEKIEPFLCIAPCFKKTRYVHGILLDNDPMNEMFLKVALYERKGKRENCSIIDILKFSSNYNLYRVMYDERSNLKAPDDVINIAAYIANNPSHLEYHKFSNSEDFAVFCKIEWARTTRIETSYLGGREDQGFFWDEDDDPLLEPDRSPLLMQNEL</sequence>
<evidence type="ECO:0000313" key="1">
    <source>
        <dbReference type="EMBL" id="KAI6651611.1"/>
    </source>
</evidence>
<proteinExistence type="predicted"/>